<keyword evidence="2" id="KW-1185">Reference proteome</keyword>
<organism evidence="1 2">
    <name type="scientific">Salipaludibacillus aurantiacus</name>
    <dbReference type="NCBI Taxonomy" id="1601833"/>
    <lineage>
        <taxon>Bacteria</taxon>
        <taxon>Bacillati</taxon>
        <taxon>Bacillota</taxon>
        <taxon>Bacilli</taxon>
        <taxon>Bacillales</taxon>
        <taxon>Bacillaceae</taxon>
    </lineage>
</organism>
<sequence length="109" mass="11819">MGDSLLNPGDLSRYDRYIVLSPVNECNDVYNAVLLILYKGGDPMEIPSLSIALSQAGVNQQASLSMMQKSMDQAGQQGQALEKLIDSAELQRMEHAMPPHLGGSIDTKV</sequence>
<dbReference type="Pfam" id="PF14070">
    <property type="entry name" value="YjfB_motility"/>
    <property type="match status" value="1"/>
</dbReference>
<reference evidence="2" key="1">
    <citation type="submission" date="2016-10" db="EMBL/GenBank/DDBJ databases">
        <authorList>
            <person name="Varghese N."/>
            <person name="Submissions S."/>
        </authorList>
    </citation>
    <scope>NUCLEOTIDE SEQUENCE [LARGE SCALE GENOMIC DNA]</scope>
    <source>
        <strain evidence="2">S9</strain>
    </source>
</reference>
<accession>A0A1H9W814</accession>
<dbReference type="Proteomes" id="UP000198571">
    <property type="component" value="Unassembled WGS sequence"/>
</dbReference>
<name>A0A1H9W814_9BACI</name>
<dbReference type="EMBL" id="FOGT01000015">
    <property type="protein sequence ID" value="SES29921.1"/>
    <property type="molecule type" value="Genomic_DNA"/>
</dbReference>
<evidence type="ECO:0000313" key="1">
    <source>
        <dbReference type="EMBL" id="SES29921.1"/>
    </source>
</evidence>
<proteinExistence type="predicted"/>
<evidence type="ECO:0000313" key="2">
    <source>
        <dbReference type="Proteomes" id="UP000198571"/>
    </source>
</evidence>
<dbReference type="InterPro" id="IPR025906">
    <property type="entry name" value="YjfB_motility"/>
</dbReference>
<protein>
    <submittedName>
        <fullName evidence="1">Putative motility protein</fullName>
    </submittedName>
</protein>
<gene>
    <name evidence="1" type="ORF">SAMN05518684_1152</name>
</gene>
<dbReference type="AlphaFoldDB" id="A0A1H9W814"/>